<protein>
    <submittedName>
        <fullName evidence="13">Myosin IB</fullName>
    </submittedName>
</protein>
<dbReference type="Gene3D" id="3.40.850.10">
    <property type="entry name" value="Kinesin motor domain"/>
    <property type="match status" value="1"/>
</dbReference>
<dbReference type="InterPro" id="IPR001609">
    <property type="entry name" value="Myosin_head_motor_dom-like"/>
</dbReference>
<dbReference type="Gene3D" id="6.20.240.20">
    <property type="match status" value="1"/>
</dbReference>
<dbReference type="Pfam" id="PF00063">
    <property type="entry name" value="Myosin_head"/>
    <property type="match status" value="1"/>
</dbReference>
<dbReference type="InterPro" id="IPR036961">
    <property type="entry name" value="Kinesin_motor_dom_sf"/>
</dbReference>
<organism evidence="13 14">
    <name type="scientific">Cyprinus carpio</name>
    <name type="common">Common carp</name>
    <dbReference type="NCBI Taxonomy" id="7962"/>
    <lineage>
        <taxon>Eukaryota</taxon>
        <taxon>Metazoa</taxon>
        <taxon>Chordata</taxon>
        <taxon>Craniata</taxon>
        <taxon>Vertebrata</taxon>
        <taxon>Euteleostomi</taxon>
        <taxon>Actinopterygii</taxon>
        <taxon>Neopterygii</taxon>
        <taxon>Teleostei</taxon>
        <taxon>Ostariophysi</taxon>
        <taxon>Cypriniformes</taxon>
        <taxon>Cyprinidae</taxon>
        <taxon>Cyprininae</taxon>
        <taxon>Cyprinus</taxon>
    </lineage>
</organism>
<accession>A0A8C2G2L3</accession>
<dbReference type="InterPro" id="IPR000048">
    <property type="entry name" value="IQ_motif_EF-hand-BS"/>
</dbReference>
<feature type="binding site" evidence="10">
    <location>
        <begin position="95"/>
        <end position="102"/>
    </location>
    <ligand>
        <name>ATP</name>
        <dbReference type="ChEBI" id="CHEBI:30616"/>
    </ligand>
</feature>
<dbReference type="FunFam" id="1.10.10.820:FF:000001">
    <property type="entry name" value="Myosin heavy chain"/>
    <property type="match status" value="1"/>
</dbReference>
<dbReference type="FunFam" id="1.20.58.530:FF:000004">
    <property type="entry name" value="Unconventional myosin ID"/>
    <property type="match status" value="1"/>
</dbReference>
<dbReference type="GO" id="GO:0005886">
    <property type="term" value="C:plasma membrane"/>
    <property type="evidence" value="ECO:0007669"/>
    <property type="project" value="TreeGrafter"/>
</dbReference>
<evidence type="ECO:0000259" key="12">
    <source>
        <dbReference type="PROSITE" id="PS51757"/>
    </source>
</evidence>
<gene>
    <name evidence="13" type="primary">LOC109095844</name>
</gene>
<dbReference type="AlphaFoldDB" id="A0A8C2G2L3"/>
<dbReference type="GO" id="GO:0016459">
    <property type="term" value="C:myosin complex"/>
    <property type="evidence" value="ECO:0007669"/>
    <property type="project" value="UniProtKB-KW"/>
</dbReference>
<dbReference type="FunFam" id="1.20.5.4820:FF:000013">
    <property type="entry name" value="LOW QUALITY PROTEIN: unconventional myosin-Ib"/>
    <property type="match status" value="1"/>
</dbReference>
<dbReference type="PROSITE" id="PS51757">
    <property type="entry name" value="TH1"/>
    <property type="match status" value="1"/>
</dbReference>
<dbReference type="GO" id="GO:0005524">
    <property type="term" value="F:ATP binding"/>
    <property type="evidence" value="ECO:0007669"/>
    <property type="project" value="UniProtKB-UniRule"/>
</dbReference>
<dbReference type="InterPro" id="IPR027417">
    <property type="entry name" value="P-loop_NTPase"/>
</dbReference>
<dbReference type="PRINTS" id="PR00193">
    <property type="entry name" value="MYOSINHEAVY"/>
</dbReference>
<evidence type="ECO:0000313" key="13">
    <source>
        <dbReference type="Ensembl" id="ENSCCRP00020065227.1"/>
    </source>
</evidence>
<dbReference type="GO" id="GO:0005902">
    <property type="term" value="C:microvillus"/>
    <property type="evidence" value="ECO:0007669"/>
    <property type="project" value="TreeGrafter"/>
</dbReference>
<evidence type="ECO:0000256" key="8">
    <source>
        <dbReference type="ARBA" id="ARBA00023175"/>
    </source>
</evidence>
<keyword evidence="4 10" id="KW-0547">Nucleotide-binding</keyword>
<comment type="subcellular location">
    <subcellularLocation>
        <location evidence="1">Cytoplasm</location>
        <location evidence="1">Cell cortex</location>
    </subcellularLocation>
</comment>
<keyword evidence="9 10" id="KW-0009">Actin-binding</keyword>
<dbReference type="GO" id="GO:0005938">
    <property type="term" value="C:cell cortex"/>
    <property type="evidence" value="ECO:0007669"/>
    <property type="project" value="UniProtKB-SubCell"/>
</dbReference>
<keyword evidence="7 10" id="KW-0518">Myosin</keyword>
<dbReference type="GO" id="GO:0005903">
    <property type="term" value="C:brush border"/>
    <property type="evidence" value="ECO:0007669"/>
    <property type="project" value="TreeGrafter"/>
</dbReference>
<evidence type="ECO:0000256" key="9">
    <source>
        <dbReference type="ARBA" id="ARBA00023203"/>
    </source>
</evidence>
<dbReference type="Proteomes" id="UP000694701">
    <property type="component" value="Unplaced"/>
</dbReference>
<keyword evidence="3" id="KW-0677">Repeat</keyword>
<dbReference type="FunFam" id="3.40.850.10:FF:000101">
    <property type="entry name" value="Slow myosin heavy chain 2"/>
    <property type="match status" value="1"/>
</dbReference>
<keyword evidence="6" id="KW-0112">Calmodulin-binding</keyword>
<feature type="domain" description="TH1" evidence="12">
    <location>
        <begin position="851"/>
        <end position="1037"/>
    </location>
</feature>
<dbReference type="PANTHER" id="PTHR13140:SF802">
    <property type="entry name" value="UNCONVENTIONAL MYOSIN-IB ISOFORM X1"/>
    <property type="match status" value="1"/>
</dbReference>
<reference evidence="13" key="1">
    <citation type="submission" date="2025-08" db="UniProtKB">
        <authorList>
            <consortium name="Ensembl"/>
        </authorList>
    </citation>
    <scope>IDENTIFICATION</scope>
</reference>
<dbReference type="GO" id="GO:0007015">
    <property type="term" value="P:actin filament organization"/>
    <property type="evidence" value="ECO:0007669"/>
    <property type="project" value="TreeGrafter"/>
</dbReference>
<keyword evidence="8 10" id="KW-0505">Motor protein</keyword>
<dbReference type="GO" id="GO:0006897">
    <property type="term" value="P:endocytosis"/>
    <property type="evidence" value="ECO:0007669"/>
    <property type="project" value="TreeGrafter"/>
</dbReference>
<evidence type="ECO:0000256" key="7">
    <source>
        <dbReference type="ARBA" id="ARBA00023123"/>
    </source>
</evidence>
<feature type="region of interest" description="Actin-binding" evidence="10">
    <location>
        <begin position="536"/>
        <end position="558"/>
    </location>
</feature>
<dbReference type="GO" id="GO:0030048">
    <property type="term" value="P:actin filament-based movement"/>
    <property type="evidence" value="ECO:0007669"/>
    <property type="project" value="TreeGrafter"/>
</dbReference>
<dbReference type="PROSITE" id="PS51456">
    <property type="entry name" value="MYOSIN_MOTOR"/>
    <property type="match status" value="1"/>
</dbReference>
<evidence type="ECO:0000256" key="1">
    <source>
        <dbReference type="ARBA" id="ARBA00004544"/>
    </source>
</evidence>
<dbReference type="GO" id="GO:0048731">
    <property type="term" value="P:system development"/>
    <property type="evidence" value="ECO:0007669"/>
    <property type="project" value="UniProtKB-ARBA"/>
</dbReference>
<comment type="similarity">
    <text evidence="2 10">Belongs to the TRAFAC class myosin-kinesin ATPase superfamily. Myosin family.</text>
</comment>
<evidence type="ECO:0000256" key="6">
    <source>
        <dbReference type="ARBA" id="ARBA00022860"/>
    </source>
</evidence>
<dbReference type="SUPFAM" id="SSF52540">
    <property type="entry name" value="P-loop containing nucleoside triphosphate hydrolases"/>
    <property type="match status" value="1"/>
</dbReference>
<dbReference type="Gene3D" id="1.20.58.530">
    <property type="match status" value="1"/>
</dbReference>
<evidence type="ECO:0000256" key="3">
    <source>
        <dbReference type="ARBA" id="ARBA00022737"/>
    </source>
</evidence>
<dbReference type="SMART" id="SM00015">
    <property type="entry name" value="IQ"/>
    <property type="match status" value="4"/>
</dbReference>
<dbReference type="CDD" id="cd01378">
    <property type="entry name" value="MYSc_Myo1"/>
    <property type="match status" value="1"/>
</dbReference>
<dbReference type="Gene3D" id="1.20.120.720">
    <property type="entry name" value="Myosin VI head, motor domain, U50 subdomain"/>
    <property type="match status" value="1"/>
</dbReference>
<dbReference type="GO" id="GO:0051015">
    <property type="term" value="F:actin filament binding"/>
    <property type="evidence" value="ECO:0007669"/>
    <property type="project" value="TreeGrafter"/>
</dbReference>
<dbReference type="Gene3D" id="1.10.10.820">
    <property type="match status" value="1"/>
</dbReference>
<dbReference type="Pfam" id="PF00612">
    <property type="entry name" value="IQ"/>
    <property type="match status" value="2"/>
</dbReference>
<sequence length="1038" mass="119566">MIGVGDMVLIEPLSEDTFIENLKKRFNHNEIYTYIGSVVISMNPYKSLPIYTAEKVEEYRNRNFYELSPHVYALADEAYRSLREQDKDQCILITGESGAGKTEASKFVMSYVAAVCGKGQEVNKVKEQLLQSNPVLEAFGNAKTVRNDNSSRFGKYMDIEFDFKGDPLGGVISNYLLEKSRVVKQPRGERNFHIFYQLLSGASDDTLKKLKLDRDFSKYNYLSLDSATVNGLDDAASFRTVRNAMQIVGFMEDEVQSILELVAAVLKLGNIEFKPESRCNGYDESRVKDKNDLKEMCELLGIEQSVLERAFSFRTVEAKMEKMSTTLNVAQAQTKSRKKVMGVLDIYGFEIFEDNSFEQFIINYCNEKLQQIFIELTLREEQEEYVREGIEWTNIEYFNNAIICDLIENNKNGILAMLDEECLRPGTVTDETFLDKLNTVCAEHQHFESRQSKNSKFLTDHSLPHNCFRIQHYAGKVLYRVEGFVDKNNDLLYRDLSQAMYKANHSLIKILFPEGNPAKVNLKRPPTAGFQFKASVGTLMKNLLSKNPNYIRCIKPNDKKAAHIFTDSLVCHQVRYLGLMENVRVRRAGYAFRQAYEPCLERYKMLCKQTWPHWKGPARGGVEVLLTDLQVPAEEFAYGRSKIFIRNPRTLFFLEEKRRQCLEDLATLIQKIYRGWKSRTHFLLLKKSQVVVAAWYRRFAQQKKYQNIRSSALVFQSFIRGWKARKLLRELKHKKRCEKAVSTISAYWHGTQVRREYRKFFRANAGKKIYDFTIQRIMQKYFLGLKKMPSMSPVDKSWPARPYGFLDGTHQELRRIFHLWRCKKYRSQFTEEKKATYEEKLAASELFKDKKALYPSSVGQPFKGDYVEMTKNPKYQKLNSFVEDKVLVADVVSKINRANGKVTPRIFLLTKKSLVLADQKTGQVKASVPLLDLSSVSVSTQNDGFFALKLKEGSTSAAKGDFLLSSDRLIEIITKLHCIGATSADRNKINIDISDEFLVQFKQDKVCVKFIQGTPKNGNGVACKRKNNRLLEVSVPSP</sequence>
<dbReference type="FunFam" id="1.20.5.190:FF:000007">
    <property type="entry name" value="Myosin-ib isoform 2"/>
    <property type="match status" value="1"/>
</dbReference>
<evidence type="ECO:0000256" key="4">
    <source>
        <dbReference type="ARBA" id="ARBA00022741"/>
    </source>
</evidence>
<dbReference type="InterPro" id="IPR036072">
    <property type="entry name" value="MYSc_Myo1"/>
</dbReference>
<feature type="domain" description="Myosin motor" evidence="11">
    <location>
        <begin position="2"/>
        <end position="659"/>
    </location>
</feature>
<dbReference type="PANTHER" id="PTHR13140">
    <property type="entry name" value="MYOSIN"/>
    <property type="match status" value="1"/>
</dbReference>
<dbReference type="Ensembl" id="ENSCCRT00020071783.1">
    <property type="protein sequence ID" value="ENSCCRP00020065227.1"/>
    <property type="gene ID" value="ENSCCRG00020030569.1"/>
</dbReference>
<dbReference type="SMART" id="SM00242">
    <property type="entry name" value="MYSc"/>
    <property type="match status" value="1"/>
</dbReference>
<proteinExistence type="inferred from homology"/>
<dbReference type="Gene3D" id="1.20.5.190">
    <property type="match status" value="2"/>
</dbReference>
<evidence type="ECO:0000259" key="11">
    <source>
        <dbReference type="PROSITE" id="PS51456"/>
    </source>
</evidence>
<name>A0A8C2G2L3_CYPCA</name>
<keyword evidence="5 10" id="KW-0067">ATP-binding</keyword>
<evidence type="ECO:0000256" key="10">
    <source>
        <dbReference type="PROSITE-ProRule" id="PRU00782"/>
    </source>
</evidence>
<dbReference type="InterPro" id="IPR010926">
    <property type="entry name" value="Myosin_TH1"/>
</dbReference>
<evidence type="ECO:0000256" key="2">
    <source>
        <dbReference type="ARBA" id="ARBA00008314"/>
    </source>
</evidence>
<dbReference type="Pfam" id="PF06017">
    <property type="entry name" value="Myosin_TH1"/>
    <property type="match status" value="1"/>
</dbReference>
<evidence type="ECO:0000256" key="5">
    <source>
        <dbReference type="ARBA" id="ARBA00022840"/>
    </source>
</evidence>
<dbReference type="PROSITE" id="PS50096">
    <property type="entry name" value="IQ"/>
    <property type="match status" value="3"/>
</dbReference>
<dbReference type="GO" id="GO:0005516">
    <property type="term" value="F:calmodulin binding"/>
    <property type="evidence" value="ECO:0007669"/>
    <property type="project" value="UniProtKB-KW"/>
</dbReference>
<evidence type="ECO:0000313" key="14">
    <source>
        <dbReference type="Proteomes" id="UP000694701"/>
    </source>
</evidence>
<dbReference type="GO" id="GO:0000146">
    <property type="term" value="F:microfilament motor activity"/>
    <property type="evidence" value="ECO:0007669"/>
    <property type="project" value="TreeGrafter"/>
</dbReference>